<comment type="caution">
    <text evidence="1">The sequence shown here is derived from an EMBL/GenBank/DDBJ whole genome shotgun (WGS) entry which is preliminary data.</text>
</comment>
<gene>
    <name evidence="1" type="ORF">ACJMK2_026334</name>
</gene>
<sequence>NLFPAVDGILQAMSLYLHCSKCSGQLHSECAAEIKQSTLFTKYGCMQVEC</sequence>
<dbReference type="Proteomes" id="UP001634394">
    <property type="component" value="Unassembled WGS sequence"/>
</dbReference>
<accession>A0ABD3XJA3</accession>
<dbReference type="AlphaFoldDB" id="A0ABD3XJA3"/>
<dbReference type="EMBL" id="JBJQND010000002">
    <property type="protein sequence ID" value="KAL3886334.1"/>
    <property type="molecule type" value="Genomic_DNA"/>
</dbReference>
<evidence type="ECO:0000313" key="2">
    <source>
        <dbReference type="Proteomes" id="UP001634394"/>
    </source>
</evidence>
<proteinExistence type="predicted"/>
<feature type="non-terminal residue" evidence="1">
    <location>
        <position position="50"/>
    </location>
</feature>
<protein>
    <recommendedName>
        <fullName evidence="3">Phorbol-ester/DAG-type domain-containing protein</fullName>
    </recommendedName>
</protein>
<evidence type="ECO:0008006" key="3">
    <source>
        <dbReference type="Google" id="ProtNLM"/>
    </source>
</evidence>
<keyword evidence="2" id="KW-1185">Reference proteome</keyword>
<feature type="non-terminal residue" evidence="1">
    <location>
        <position position="1"/>
    </location>
</feature>
<reference evidence="1 2" key="1">
    <citation type="submission" date="2024-11" db="EMBL/GenBank/DDBJ databases">
        <title>Chromosome-level genome assembly of the freshwater bivalve Anodonta woodiana.</title>
        <authorList>
            <person name="Chen X."/>
        </authorList>
    </citation>
    <scope>NUCLEOTIDE SEQUENCE [LARGE SCALE GENOMIC DNA]</scope>
    <source>
        <strain evidence="1">MN2024</strain>
        <tissue evidence="1">Gills</tissue>
    </source>
</reference>
<evidence type="ECO:0000313" key="1">
    <source>
        <dbReference type="EMBL" id="KAL3886334.1"/>
    </source>
</evidence>
<name>A0ABD3XJA3_SINWO</name>
<organism evidence="1 2">
    <name type="scientific">Sinanodonta woodiana</name>
    <name type="common">Chinese pond mussel</name>
    <name type="synonym">Anodonta woodiana</name>
    <dbReference type="NCBI Taxonomy" id="1069815"/>
    <lineage>
        <taxon>Eukaryota</taxon>
        <taxon>Metazoa</taxon>
        <taxon>Spiralia</taxon>
        <taxon>Lophotrochozoa</taxon>
        <taxon>Mollusca</taxon>
        <taxon>Bivalvia</taxon>
        <taxon>Autobranchia</taxon>
        <taxon>Heteroconchia</taxon>
        <taxon>Palaeoheterodonta</taxon>
        <taxon>Unionida</taxon>
        <taxon>Unionoidea</taxon>
        <taxon>Unionidae</taxon>
        <taxon>Unioninae</taxon>
        <taxon>Sinanodonta</taxon>
    </lineage>
</organism>